<accession>A0A5J4VDY6</accession>
<feature type="non-terminal residue" evidence="1">
    <location>
        <position position="1"/>
    </location>
</feature>
<dbReference type="AlphaFoldDB" id="A0A5J4VDY6"/>
<proteinExistence type="predicted"/>
<gene>
    <name evidence="1" type="ORF">EZS28_023682</name>
</gene>
<protein>
    <submittedName>
        <fullName evidence="1">Uncharacterized protein</fullName>
    </submittedName>
</protein>
<comment type="caution">
    <text evidence="1">The sequence shown here is derived from an EMBL/GenBank/DDBJ whole genome shotgun (WGS) entry which is preliminary data.</text>
</comment>
<evidence type="ECO:0000313" key="1">
    <source>
        <dbReference type="EMBL" id="KAA6380790.1"/>
    </source>
</evidence>
<evidence type="ECO:0000313" key="2">
    <source>
        <dbReference type="Proteomes" id="UP000324800"/>
    </source>
</evidence>
<dbReference type="Proteomes" id="UP000324800">
    <property type="component" value="Unassembled WGS sequence"/>
</dbReference>
<organism evidence="1 2">
    <name type="scientific">Streblomastix strix</name>
    <dbReference type="NCBI Taxonomy" id="222440"/>
    <lineage>
        <taxon>Eukaryota</taxon>
        <taxon>Metamonada</taxon>
        <taxon>Preaxostyla</taxon>
        <taxon>Oxymonadida</taxon>
        <taxon>Streblomastigidae</taxon>
        <taxon>Streblomastix</taxon>
    </lineage>
</organism>
<dbReference type="EMBL" id="SNRW01007712">
    <property type="protein sequence ID" value="KAA6380790.1"/>
    <property type="molecule type" value="Genomic_DNA"/>
</dbReference>
<reference evidence="1 2" key="1">
    <citation type="submission" date="2019-03" db="EMBL/GenBank/DDBJ databases">
        <title>Single cell metagenomics reveals metabolic interactions within the superorganism composed of flagellate Streblomastix strix and complex community of Bacteroidetes bacteria on its surface.</title>
        <authorList>
            <person name="Treitli S.C."/>
            <person name="Kolisko M."/>
            <person name="Husnik F."/>
            <person name="Keeling P."/>
            <person name="Hampl V."/>
        </authorList>
    </citation>
    <scope>NUCLEOTIDE SEQUENCE [LARGE SCALE GENOMIC DNA]</scope>
    <source>
        <strain evidence="1">ST1C</strain>
    </source>
</reference>
<name>A0A5J4VDY6_9EUKA</name>
<sequence length="102" mass="11912">LSAQIIRDPSLGYLYHVKLFIDCASQIPIKRQRVTKYFTENIIEEERATTHYKAWKEEDKPADSYRHFIKHYLSPFVKECGHTVSQVYSVIGGRIWKGVIAP</sequence>